<dbReference type="FunCoup" id="A0A401GCJ2">
    <property type="interactions" value="136"/>
</dbReference>
<dbReference type="GO" id="GO:1901605">
    <property type="term" value="P:alpha-amino acid metabolic process"/>
    <property type="evidence" value="ECO:0007669"/>
    <property type="project" value="TreeGrafter"/>
</dbReference>
<dbReference type="InterPro" id="IPR015421">
    <property type="entry name" value="PyrdxlP-dep_Trfase_major"/>
</dbReference>
<evidence type="ECO:0000256" key="5">
    <source>
        <dbReference type="ARBA" id="ARBA00022898"/>
    </source>
</evidence>
<organism evidence="7 8">
    <name type="scientific">Sparassis crispa</name>
    <dbReference type="NCBI Taxonomy" id="139825"/>
    <lineage>
        <taxon>Eukaryota</taxon>
        <taxon>Fungi</taxon>
        <taxon>Dikarya</taxon>
        <taxon>Basidiomycota</taxon>
        <taxon>Agaricomycotina</taxon>
        <taxon>Agaricomycetes</taxon>
        <taxon>Polyporales</taxon>
        <taxon>Sparassidaceae</taxon>
        <taxon>Sparassis</taxon>
    </lineage>
</organism>
<dbReference type="GO" id="GO:0030170">
    <property type="term" value="F:pyridoxal phosphate binding"/>
    <property type="evidence" value="ECO:0007669"/>
    <property type="project" value="InterPro"/>
</dbReference>
<evidence type="ECO:0000256" key="4">
    <source>
        <dbReference type="ARBA" id="ARBA00022679"/>
    </source>
</evidence>
<comment type="caution">
    <text evidence="7">The sequence shown here is derived from an EMBL/GenBank/DDBJ whole genome shotgun (WGS) entry which is preliminary data.</text>
</comment>
<evidence type="ECO:0000256" key="2">
    <source>
        <dbReference type="ARBA" id="ARBA00007441"/>
    </source>
</evidence>
<dbReference type="STRING" id="139825.A0A401GCJ2"/>
<keyword evidence="8" id="KW-1185">Reference proteome</keyword>
<keyword evidence="4 7" id="KW-0808">Transferase</keyword>
<dbReference type="PANTHER" id="PTHR42790">
    <property type="entry name" value="AMINOTRANSFERASE"/>
    <property type="match status" value="1"/>
</dbReference>
<dbReference type="InterPro" id="IPR050859">
    <property type="entry name" value="Class-I_PLP-dep_aminotransf"/>
</dbReference>
<dbReference type="InterPro" id="IPR004839">
    <property type="entry name" value="Aminotransferase_I/II_large"/>
</dbReference>
<dbReference type="OrthoDB" id="691673at2759"/>
<accession>A0A401GCJ2</accession>
<keyword evidence="3 7" id="KW-0032">Aminotransferase</keyword>
<gene>
    <name evidence="7" type="ORF">SCP_0210440</name>
</gene>
<dbReference type="CDD" id="cd00609">
    <property type="entry name" value="AAT_like"/>
    <property type="match status" value="1"/>
</dbReference>
<evidence type="ECO:0000256" key="1">
    <source>
        <dbReference type="ARBA" id="ARBA00001933"/>
    </source>
</evidence>
<dbReference type="Pfam" id="PF00155">
    <property type="entry name" value="Aminotran_1_2"/>
    <property type="match status" value="1"/>
</dbReference>
<name>A0A401GCJ2_9APHY</name>
<dbReference type="Gene3D" id="3.40.640.10">
    <property type="entry name" value="Type I PLP-dependent aspartate aminotransferase-like (Major domain)"/>
    <property type="match status" value="1"/>
</dbReference>
<reference evidence="7 8" key="1">
    <citation type="journal article" date="2018" name="Sci. Rep.">
        <title>Genome sequence of the cauliflower mushroom Sparassis crispa (Hanabiratake) and its association with beneficial usage.</title>
        <authorList>
            <person name="Kiyama R."/>
            <person name="Furutani Y."/>
            <person name="Kawaguchi K."/>
            <person name="Nakanishi T."/>
        </authorList>
    </citation>
    <scope>NUCLEOTIDE SEQUENCE [LARGE SCALE GENOMIC DNA]</scope>
</reference>
<dbReference type="GO" id="GO:0008483">
    <property type="term" value="F:transaminase activity"/>
    <property type="evidence" value="ECO:0007669"/>
    <property type="project" value="UniProtKB-KW"/>
</dbReference>
<evidence type="ECO:0000259" key="6">
    <source>
        <dbReference type="Pfam" id="PF00155"/>
    </source>
</evidence>
<evidence type="ECO:0000313" key="7">
    <source>
        <dbReference type="EMBL" id="GBE79843.1"/>
    </source>
</evidence>
<dbReference type="RefSeq" id="XP_027610756.1">
    <property type="nucleotide sequence ID" value="XM_027754955.1"/>
</dbReference>
<comment type="similarity">
    <text evidence="2">Belongs to the class-I pyridoxal-phosphate-dependent aminotransferase family.</text>
</comment>
<dbReference type="GeneID" id="38776760"/>
<dbReference type="AlphaFoldDB" id="A0A401GCJ2"/>
<dbReference type="PANTHER" id="PTHR42790:SF1">
    <property type="entry name" value="AROMATIC AMINO ACID AMINOTRANSFERASE, HYPOTHETICAL (EUROFUNG)"/>
    <property type="match status" value="1"/>
</dbReference>
<feature type="domain" description="Aminotransferase class I/classII large" evidence="6">
    <location>
        <begin position="242"/>
        <end position="644"/>
    </location>
</feature>
<comment type="cofactor">
    <cofactor evidence="1">
        <name>pyridoxal 5'-phosphate</name>
        <dbReference type="ChEBI" id="CHEBI:597326"/>
    </cofactor>
</comment>
<dbReference type="EMBL" id="BFAD01000002">
    <property type="protein sequence ID" value="GBE79843.1"/>
    <property type="molecule type" value="Genomic_DNA"/>
</dbReference>
<dbReference type="InterPro" id="IPR015424">
    <property type="entry name" value="PyrdxlP-dep_Trfase"/>
</dbReference>
<keyword evidence="5" id="KW-0663">Pyridoxal phosphate</keyword>
<evidence type="ECO:0000313" key="8">
    <source>
        <dbReference type="Proteomes" id="UP000287166"/>
    </source>
</evidence>
<dbReference type="Proteomes" id="UP000287166">
    <property type="component" value="Unassembled WGS sequence"/>
</dbReference>
<evidence type="ECO:0000256" key="3">
    <source>
        <dbReference type="ARBA" id="ARBA00022576"/>
    </source>
</evidence>
<proteinExistence type="inferred from homology"/>
<dbReference type="SUPFAM" id="SSF53383">
    <property type="entry name" value="PLP-dependent transferases"/>
    <property type="match status" value="1"/>
</dbReference>
<dbReference type="InParanoid" id="A0A401GCJ2"/>
<sequence length="656" mass="74421">MQYSDIFSLLSDLEMAMFGPNLMNASPLKDMILRDGLTHSVKILGFPDSIPKATPTFSMLRVHSQEGQWADNQLHWSPISTLVLSELKVDGVPRCVYKSVTINVQTIDSESSSNELPQEEQVSSSMSYEKREKAIDLSHHLSDLSRARRPSPLKSLSKFFGRPGVISLAGGLPNEACFPFASISADALIPESFSLKNAPQESSLSWIWKLFGRGTPKERTTPISIPKYPDSPDDVNLAIALQYGTATGLPQLQRFIKEFVEKVYQPAYSDYTIMAHVGNTDGWSRVLQTLCNPGEGFLTEEWTYPSAVAGARPFALQPVPVAMDKEGMTSTDLRKVLSEWDESARGFKRPHVMYTVPIGQNPCGFTMGAQRKKEIYDICVEYDIIICEDDPYYFLQFGEYVQKSQRRSHSDNAIDAAQFLKTLAPTYLKFDYQGRVIRLDTFSKYIAPGSRLGWHTCSPLFAERLERQGETSTQAPCGFGQSLITQLLLNWKYDGYIRWLQGLAIQYTRRRDFFVDCFANEFDLKRSTSDFSLWQGWDVYDGYTKPRNQFMSEKKSSVKVLSFVPPTSGMFLWVKIYFENHPSFKDEDEQSLELQLCNKLGEAGLIICPGSFFAANDTEFKPGTGHFRMSFSYEDLETLKKAVKIFRETTEKFLEL</sequence>
<protein>
    <submittedName>
        <fullName evidence="7">Aromatic amino acid aminotransferase</fullName>
    </submittedName>
</protein>